<dbReference type="SUPFAM" id="SSF53335">
    <property type="entry name" value="S-adenosyl-L-methionine-dependent methyltransferases"/>
    <property type="match status" value="1"/>
</dbReference>
<dbReference type="RefSeq" id="WP_141847970.1">
    <property type="nucleotide sequence ID" value="NZ_BAAAPR010000004.1"/>
</dbReference>
<keyword evidence="3" id="KW-1185">Reference proteome</keyword>
<dbReference type="PANTHER" id="PTHR43591:SF24">
    <property type="entry name" value="2-METHOXY-6-POLYPRENYL-1,4-BENZOQUINOL METHYLASE, MITOCHONDRIAL"/>
    <property type="match status" value="1"/>
</dbReference>
<evidence type="ECO:0000313" key="2">
    <source>
        <dbReference type="EMBL" id="TQJ08454.1"/>
    </source>
</evidence>
<reference evidence="2 3" key="1">
    <citation type="submission" date="2019-06" db="EMBL/GenBank/DDBJ databases">
        <title>Sequencing the genomes of 1000 actinobacteria strains.</title>
        <authorList>
            <person name="Klenk H.-P."/>
        </authorList>
    </citation>
    <scope>NUCLEOTIDE SEQUENCE [LARGE SCALE GENOMIC DNA]</scope>
    <source>
        <strain evidence="2 3">DSM 18607</strain>
    </source>
</reference>
<organism evidence="2 3">
    <name type="scientific">Lapillicoccus jejuensis</name>
    <dbReference type="NCBI Taxonomy" id="402171"/>
    <lineage>
        <taxon>Bacteria</taxon>
        <taxon>Bacillati</taxon>
        <taxon>Actinomycetota</taxon>
        <taxon>Actinomycetes</taxon>
        <taxon>Micrococcales</taxon>
        <taxon>Intrasporangiaceae</taxon>
        <taxon>Lapillicoccus</taxon>
    </lineage>
</organism>
<dbReference type="GO" id="GO:0032259">
    <property type="term" value="P:methylation"/>
    <property type="evidence" value="ECO:0007669"/>
    <property type="project" value="UniProtKB-KW"/>
</dbReference>
<dbReference type="PANTHER" id="PTHR43591">
    <property type="entry name" value="METHYLTRANSFERASE"/>
    <property type="match status" value="1"/>
</dbReference>
<feature type="domain" description="Methyltransferase type 11" evidence="1">
    <location>
        <begin position="54"/>
        <end position="151"/>
    </location>
</feature>
<sequence length="279" mass="29558">MTSDTTTIPAEQVRARLRTLWELGDYPRVARTVIPGLGADLVRAAGVHAGQRVLDVAAGAGNASIPAALAGARVTAVDIAPALLEAGREAAAHAGLAADAVDWQVGDAEDLDVDDATYDVVLSTVGVMFAPHHEAAARELRRACRSGGTIALASWTPAGFVGQLLATLRPYAAAPLPGSQPPPLWGDEEHVRALLGDGVSTLSARTRVVHTELDGPEALRDLFRDSYGPVVAVYARTEEPERRAALDADLIAVVERFGRWEGSRFAMDWEYLEVVATRA</sequence>
<name>A0A542DZT6_9MICO</name>
<evidence type="ECO:0000313" key="3">
    <source>
        <dbReference type="Proteomes" id="UP000317893"/>
    </source>
</evidence>
<dbReference type="InterPro" id="IPR013216">
    <property type="entry name" value="Methyltransf_11"/>
</dbReference>
<comment type="caution">
    <text evidence="2">The sequence shown here is derived from an EMBL/GenBank/DDBJ whole genome shotgun (WGS) entry which is preliminary data.</text>
</comment>
<dbReference type="AlphaFoldDB" id="A0A542DZT6"/>
<keyword evidence="2" id="KW-0489">Methyltransferase</keyword>
<keyword evidence="2" id="KW-0808">Transferase</keyword>
<accession>A0A542DZT6</accession>
<dbReference type="Proteomes" id="UP000317893">
    <property type="component" value="Unassembled WGS sequence"/>
</dbReference>
<dbReference type="EMBL" id="VFMN01000001">
    <property type="protein sequence ID" value="TQJ08454.1"/>
    <property type="molecule type" value="Genomic_DNA"/>
</dbReference>
<dbReference type="OrthoDB" id="9795634at2"/>
<gene>
    <name evidence="2" type="ORF">FB458_1544</name>
</gene>
<dbReference type="Gene3D" id="3.40.50.150">
    <property type="entry name" value="Vaccinia Virus protein VP39"/>
    <property type="match status" value="1"/>
</dbReference>
<protein>
    <submittedName>
        <fullName evidence="2">Methyltransferase family protein</fullName>
    </submittedName>
</protein>
<dbReference type="Pfam" id="PF08241">
    <property type="entry name" value="Methyltransf_11"/>
    <property type="match status" value="1"/>
</dbReference>
<proteinExistence type="predicted"/>
<dbReference type="GO" id="GO:0008757">
    <property type="term" value="F:S-adenosylmethionine-dependent methyltransferase activity"/>
    <property type="evidence" value="ECO:0007669"/>
    <property type="project" value="InterPro"/>
</dbReference>
<dbReference type="InterPro" id="IPR029063">
    <property type="entry name" value="SAM-dependent_MTases_sf"/>
</dbReference>
<dbReference type="CDD" id="cd02440">
    <property type="entry name" value="AdoMet_MTases"/>
    <property type="match status" value="1"/>
</dbReference>
<evidence type="ECO:0000259" key="1">
    <source>
        <dbReference type="Pfam" id="PF08241"/>
    </source>
</evidence>